<organism evidence="2 3">
    <name type="scientific">Flavipsychrobacter stenotrophus</name>
    <dbReference type="NCBI Taxonomy" id="2077091"/>
    <lineage>
        <taxon>Bacteria</taxon>
        <taxon>Pseudomonadati</taxon>
        <taxon>Bacteroidota</taxon>
        <taxon>Chitinophagia</taxon>
        <taxon>Chitinophagales</taxon>
        <taxon>Chitinophagaceae</taxon>
        <taxon>Flavipsychrobacter</taxon>
    </lineage>
</organism>
<accession>A0A2S7SSX7</accession>
<dbReference type="Proteomes" id="UP000239872">
    <property type="component" value="Unassembled WGS sequence"/>
</dbReference>
<keyword evidence="1" id="KW-0472">Membrane</keyword>
<sequence>MSAGFAVVSIGFTVLSGAGGGVAGGVEGTGANVSVFGASPLPLPQEATKKPMARTKKLSLINFIIVRFKWFIYLYVSFKKVTQL</sequence>
<proteinExistence type="predicted"/>
<gene>
    <name evidence="2" type="ORF">CJD36_017400</name>
</gene>
<comment type="caution">
    <text evidence="2">The sequence shown here is derived from an EMBL/GenBank/DDBJ whole genome shotgun (WGS) entry which is preliminary data.</text>
</comment>
<evidence type="ECO:0000256" key="1">
    <source>
        <dbReference type="SAM" id="Phobius"/>
    </source>
</evidence>
<keyword evidence="1" id="KW-0812">Transmembrane</keyword>
<dbReference type="EMBL" id="PPSL01000005">
    <property type="protein sequence ID" value="PQJ09707.1"/>
    <property type="molecule type" value="Genomic_DNA"/>
</dbReference>
<evidence type="ECO:0000313" key="3">
    <source>
        <dbReference type="Proteomes" id="UP000239872"/>
    </source>
</evidence>
<feature type="transmembrane region" description="Helical" evidence="1">
    <location>
        <begin position="58"/>
        <end position="76"/>
    </location>
</feature>
<keyword evidence="3" id="KW-1185">Reference proteome</keyword>
<protein>
    <submittedName>
        <fullName evidence="2">Uncharacterized protein</fullName>
    </submittedName>
</protein>
<dbReference type="AlphaFoldDB" id="A0A2S7SSX7"/>
<name>A0A2S7SSX7_9BACT</name>
<keyword evidence="1" id="KW-1133">Transmembrane helix</keyword>
<reference evidence="2 3" key="1">
    <citation type="submission" date="2018-01" db="EMBL/GenBank/DDBJ databases">
        <title>A novel member of the phylum Bacteroidetes isolated from glacier ice.</title>
        <authorList>
            <person name="Liu Q."/>
            <person name="Xin Y.-H."/>
        </authorList>
    </citation>
    <scope>NUCLEOTIDE SEQUENCE [LARGE SCALE GENOMIC DNA]</scope>
    <source>
        <strain evidence="2 3">RB1R16</strain>
    </source>
</reference>
<evidence type="ECO:0000313" key="2">
    <source>
        <dbReference type="EMBL" id="PQJ09707.1"/>
    </source>
</evidence>